<accession>A0A191ZD39</accession>
<sequence>MGLFGSKKKTYVSSVLYNLAGDEDDRPDYLKTTITGKLIADTDPSQSLSDTLQSSYINGPGIRLRSFIKWGESSGYNDLLGVQPVSLALGNDLNNNTLAAQIPHSSDQTVNVQNATIDLGDYTWWADQYMLENHPELVDTDWIADFNEASGQVIITYADGSLYAFTPSNFAKNGQYIYCSYTLTGEGSSDPLIPGPVIDLGTAPFPDVSDWETDSFTSTPTPVTLNKTVKTTKSYSDGRPDEVDTVVTPTSSSYETSHGVYSDTEYQGIIPVGGVEEYVSIVSTQYQDQTGSVVTGNPVTDTDTETDPEGVVITTTTVTTNQSVRINRKYRTDTMRVVNNTFYGTKVFIYRHLSGNAVLDAMFNTEAHEVHFAPFIPIRVDNDMITDDRFDAYYPMATKAYKKATNKKFTEIIDIVKTNDNLGDIDYAYCVFGVSLNVKENACKKYLYKFFESLYAINKNLGADYEAYQTQMAAAIASQKAYQAWYKANRNEDSKNRTKPPKVISSPPLPTSSIQIKANSLMNYNMTISWSAFDEVIGSGMYDSTHKVGDLWFVVGVSDVFDEVIYTGAGSEPFTQNTSTVDSVTLFWQVSKTQWKAMKATGLNHNNKIYGGKSVSTSAKSAINDDEESGFVIPIQQDIYSAMSLVDSTQMATACMFIVFNCYQVVKQKWYQSSIFKIVLIIVIIVVSFYTAGTASGLLGTAIGVGTAVGLTGVAAIIVGTILNALAAMILLKLLQLVGTKLFGEKIGAVFAVIGTVVATIYAGGGFSGGVTALGGMANAANIMQLTVAAGNGYAGYMQAAAQETVAKTQELYADYTAKAKSIAEQYSDVFGSGTEVIDPLRITEASQVVYETATSFIQRTLMVGSDVAELSRTLIYNFVDVTTSTNLTNEG</sequence>
<feature type="transmembrane region" description="Helical" evidence="2">
    <location>
        <begin position="639"/>
        <end position="663"/>
    </location>
</feature>
<evidence type="ECO:0000313" key="4">
    <source>
        <dbReference type="Proteomes" id="UP000229077"/>
    </source>
</evidence>
<evidence type="ECO:0000313" key="3">
    <source>
        <dbReference type="EMBL" id="ANJ65302.1"/>
    </source>
</evidence>
<keyword evidence="2" id="KW-0472">Membrane</keyword>
<feature type="transmembrane region" description="Helical" evidence="2">
    <location>
        <begin position="747"/>
        <end position="767"/>
    </location>
</feature>
<dbReference type="Proteomes" id="UP000229077">
    <property type="component" value="Segment"/>
</dbReference>
<feature type="compositionally biased region" description="Polar residues" evidence="1">
    <location>
        <begin position="247"/>
        <end position="256"/>
    </location>
</feature>
<feature type="transmembrane region" description="Helical" evidence="2">
    <location>
        <begin position="713"/>
        <end position="735"/>
    </location>
</feature>
<proteinExistence type="predicted"/>
<feature type="region of interest" description="Disordered" evidence="1">
    <location>
        <begin position="491"/>
        <end position="510"/>
    </location>
</feature>
<feature type="region of interest" description="Disordered" evidence="1">
    <location>
        <begin position="232"/>
        <end position="259"/>
    </location>
</feature>
<keyword evidence="2" id="KW-0812">Transmembrane</keyword>
<protein>
    <submittedName>
        <fullName evidence="3">Uncharacterized protein</fullName>
    </submittedName>
</protein>
<keyword evidence="2" id="KW-1133">Transmembrane helix</keyword>
<name>A0A191ZD39_9CAUD</name>
<organism evidence="3 4">
    <name type="scientific">Erwinia phage vB_EamP_Rexella</name>
    <dbReference type="NCBI Taxonomy" id="1852642"/>
    <lineage>
        <taxon>Viruses</taxon>
        <taxon>Duplodnaviria</taxon>
        <taxon>Heunggongvirae</taxon>
        <taxon>Uroviricota</taxon>
        <taxon>Caudoviricetes</taxon>
        <taxon>Schitoviridae</taxon>
        <taxon>Erskinevirinae</taxon>
        <taxon>Johnsonvirus</taxon>
        <taxon>Johnsonvirus frozen</taxon>
    </lineage>
</organism>
<evidence type="ECO:0000256" key="2">
    <source>
        <dbReference type="SAM" id="Phobius"/>
    </source>
</evidence>
<dbReference type="EMBL" id="KX098390">
    <property type="protein sequence ID" value="ANJ65302.1"/>
    <property type="molecule type" value="Genomic_DNA"/>
</dbReference>
<reference evidence="3 4" key="1">
    <citation type="submission" date="2017-06" db="EMBL/GenBank/DDBJ databases">
        <authorList>
            <person name="Kim H.J."/>
            <person name="Triplett B.A."/>
        </authorList>
    </citation>
    <scope>NUCLEOTIDE SEQUENCE [LARGE SCALE GENOMIC DNA]</scope>
</reference>
<feature type="transmembrane region" description="Helical" evidence="2">
    <location>
        <begin position="675"/>
        <end position="693"/>
    </location>
</feature>
<gene>
    <name evidence="3" type="ORF">REXELLA_81</name>
</gene>
<evidence type="ECO:0000256" key="1">
    <source>
        <dbReference type="SAM" id="MobiDB-lite"/>
    </source>
</evidence>